<keyword evidence="2" id="KW-0732">Signal</keyword>
<keyword evidence="4" id="KW-1185">Reference proteome</keyword>
<dbReference type="Gene3D" id="3.40.190.150">
    <property type="entry name" value="Bordetella uptake gene, domain 1"/>
    <property type="match status" value="1"/>
</dbReference>
<feature type="chain" id="PRO_5041997846" evidence="2">
    <location>
        <begin position="23"/>
        <end position="323"/>
    </location>
</feature>
<dbReference type="Proteomes" id="UP001212602">
    <property type="component" value="Unassembled WGS sequence"/>
</dbReference>
<feature type="signal peptide" evidence="2">
    <location>
        <begin position="1"/>
        <end position="22"/>
    </location>
</feature>
<evidence type="ECO:0000256" key="2">
    <source>
        <dbReference type="SAM" id="SignalP"/>
    </source>
</evidence>
<gene>
    <name evidence="3" type="ORF">PGB34_07895</name>
</gene>
<dbReference type="Gene3D" id="3.40.190.10">
    <property type="entry name" value="Periplasmic binding protein-like II"/>
    <property type="match status" value="1"/>
</dbReference>
<name>A0AAE3SYQ4_9BURK</name>
<dbReference type="EMBL" id="JAQIPB010000002">
    <property type="protein sequence ID" value="MDA7416284.1"/>
    <property type="molecule type" value="Genomic_DNA"/>
</dbReference>
<dbReference type="PANTHER" id="PTHR42928">
    <property type="entry name" value="TRICARBOXYLATE-BINDING PROTEIN"/>
    <property type="match status" value="1"/>
</dbReference>
<dbReference type="InterPro" id="IPR005064">
    <property type="entry name" value="BUG"/>
</dbReference>
<dbReference type="PANTHER" id="PTHR42928:SF5">
    <property type="entry name" value="BLR1237 PROTEIN"/>
    <property type="match status" value="1"/>
</dbReference>
<evidence type="ECO:0000313" key="4">
    <source>
        <dbReference type="Proteomes" id="UP001212602"/>
    </source>
</evidence>
<comment type="caution">
    <text evidence="3">The sequence shown here is derived from an EMBL/GenBank/DDBJ whole genome shotgun (WGS) entry which is preliminary data.</text>
</comment>
<protein>
    <submittedName>
        <fullName evidence="3">Tripartite tricarboxylate transporter substrate binding protein</fullName>
    </submittedName>
</protein>
<dbReference type="Pfam" id="PF03401">
    <property type="entry name" value="TctC"/>
    <property type="match status" value="1"/>
</dbReference>
<dbReference type="RefSeq" id="WP_271427510.1">
    <property type="nucleotide sequence ID" value="NZ_JAQIPB010000002.1"/>
</dbReference>
<dbReference type="CDD" id="cd07012">
    <property type="entry name" value="PBP2_Bug_TTT"/>
    <property type="match status" value="1"/>
</dbReference>
<reference evidence="3" key="1">
    <citation type="submission" date="2023-01" db="EMBL/GenBank/DDBJ databases">
        <title>Xenophilus mangrovi sp. nov., isolated from soil of Mangrove nature reserve.</title>
        <authorList>
            <person name="Xu S."/>
            <person name="Liu Z."/>
            <person name="Xu Y."/>
        </authorList>
    </citation>
    <scope>NUCLEOTIDE SEQUENCE</scope>
    <source>
        <strain evidence="3">YW8</strain>
    </source>
</reference>
<dbReference type="PIRSF" id="PIRSF017082">
    <property type="entry name" value="YflP"/>
    <property type="match status" value="1"/>
</dbReference>
<sequence>MIRKLKTLGATLALALCGVALAQGSYPSQPIKWIVPYPAGGGTDAMARQLSQAMQPLLGQPLLVDNRPGASTNIGVAALLQAKPDGHTILQAENAALLFNEHMFAKLPYNPATDFSYIGAIGRIPILLVVREDFQARNLAELVAFVKASGGKASYASAGVGSPHHMAMELFKQKAGLDITHVAYKGAAPAIQDLLGGQVPMMMLDAAAGRPHLESGKVRALAVALPQRAKNLPQVPTFAELGHPEVNAFAYQGLVGPAHMPAEAIRRINADLQRALQSPEILKAFETMGVEPAPGTPEDFRNTARALSAHWGKVIRTSGVRLD</sequence>
<evidence type="ECO:0000313" key="3">
    <source>
        <dbReference type="EMBL" id="MDA7416284.1"/>
    </source>
</evidence>
<dbReference type="InterPro" id="IPR042100">
    <property type="entry name" value="Bug_dom1"/>
</dbReference>
<comment type="similarity">
    <text evidence="1">Belongs to the UPF0065 (bug) family.</text>
</comment>
<dbReference type="SUPFAM" id="SSF53850">
    <property type="entry name" value="Periplasmic binding protein-like II"/>
    <property type="match status" value="1"/>
</dbReference>
<proteinExistence type="inferred from homology"/>
<dbReference type="AlphaFoldDB" id="A0AAE3SYQ4"/>
<accession>A0AAE3SYQ4</accession>
<evidence type="ECO:0000256" key="1">
    <source>
        <dbReference type="ARBA" id="ARBA00006987"/>
    </source>
</evidence>
<organism evidence="3 4">
    <name type="scientific">Xenophilus arseniciresistens</name>
    <dbReference type="NCBI Taxonomy" id="1283306"/>
    <lineage>
        <taxon>Bacteria</taxon>
        <taxon>Pseudomonadati</taxon>
        <taxon>Pseudomonadota</taxon>
        <taxon>Betaproteobacteria</taxon>
        <taxon>Burkholderiales</taxon>
        <taxon>Comamonadaceae</taxon>
        <taxon>Xenophilus</taxon>
    </lineage>
</organism>